<dbReference type="RefSeq" id="XP_028465820.1">
    <property type="nucleotide sequence ID" value="XM_028615027.1"/>
</dbReference>
<organism evidence="2 3">
    <name type="scientific">Sodiomyces alkalinus (strain CBS 110278 / VKM F-3762 / F11)</name>
    <name type="common">Alkaliphilic filamentous fungus</name>
    <dbReference type="NCBI Taxonomy" id="1314773"/>
    <lineage>
        <taxon>Eukaryota</taxon>
        <taxon>Fungi</taxon>
        <taxon>Dikarya</taxon>
        <taxon>Ascomycota</taxon>
        <taxon>Pezizomycotina</taxon>
        <taxon>Sordariomycetes</taxon>
        <taxon>Hypocreomycetidae</taxon>
        <taxon>Glomerellales</taxon>
        <taxon>Plectosphaerellaceae</taxon>
        <taxon>Sodiomyces</taxon>
    </lineage>
</organism>
<dbReference type="GeneID" id="39583504"/>
<sequence>MERIKSPENQVNFRTLGMGYQAVVVSTCPAPLLQSPNFGHHISNHSNTSSAHRNLQPPRAAMVTPPTQNPVPQGIKTPHPHLQHCIVTFPRNHVVQVTINRPRYMNCLPDAASTELSYFWKWYDAEPESALCRFHRRRQRGLLRRNGPEGACRPGQERGCRIRVPRGSVRGHEQPDGEEADCRRL</sequence>
<evidence type="ECO:0000256" key="1">
    <source>
        <dbReference type="SAM" id="MobiDB-lite"/>
    </source>
</evidence>
<keyword evidence="3" id="KW-1185">Reference proteome</keyword>
<feature type="compositionally biased region" description="Basic and acidic residues" evidence="1">
    <location>
        <begin position="170"/>
        <end position="185"/>
    </location>
</feature>
<feature type="region of interest" description="Disordered" evidence="1">
    <location>
        <begin position="166"/>
        <end position="185"/>
    </location>
</feature>
<evidence type="ECO:0000313" key="3">
    <source>
        <dbReference type="Proteomes" id="UP000272025"/>
    </source>
</evidence>
<gene>
    <name evidence="2" type="ORF">SODALDRAFT_379247</name>
</gene>
<protein>
    <submittedName>
        <fullName evidence="2">Uncharacterized protein</fullName>
    </submittedName>
</protein>
<name>A0A3N2PU77_SODAK</name>
<accession>A0A3N2PU77</accession>
<dbReference type="OrthoDB" id="2139957at2759"/>
<dbReference type="EMBL" id="ML119056">
    <property type="protein sequence ID" value="ROT38014.1"/>
    <property type="molecule type" value="Genomic_DNA"/>
</dbReference>
<reference evidence="2 3" key="1">
    <citation type="journal article" date="2018" name="Mol. Ecol.">
        <title>The obligate alkalophilic soda-lake fungus Sodiomyces alkalinus has shifted to a protein diet.</title>
        <authorList>
            <person name="Grum-Grzhimaylo A.A."/>
            <person name="Falkoski D.L."/>
            <person name="van den Heuvel J."/>
            <person name="Valero-Jimenez C.A."/>
            <person name="Min B."/>
            <person name="Choi I.G."/>
            <person name="Lipzen A."/>
            <person name="Daum C.G."/>
            <person name="Aanen D.K."/>
            <person name="Tsang A."/>
            <person name="Henrissat B."/>
            <person name="Bilanenko E.N."/>
            <person name="de Vries R.P."/>
            <person name="van Kan J.A.L."/>
            <person name="Grigoriev I.V."/>
            <person name="Debets A.J.M."/>
        </authorList>
    </citation>
    <scope>NUCLEOTIDE SEQUENCE [LARGE SCALE GENOMIC DNA]</scope>
    <source>
        <strain evidence="2 3">F11</strain>
    </source>
</reference>
<dbReference type="InterPro" id="IPR029045">
    <property type="entry name" value="ClpP/crotonase-like_dom_sf"/>
</dbReference>
<dbReference type="STRING" id="1314773.A0A3N2PU77"/>
<proteinExistence type="predicted"/>
<evidence type="ECO:0000313" key="2">
    <source>
        <dbReference type="EMBL" id="ROT38014.1"/>
    </source>
</evidence>
<dbReference type="AlphaFoldDB" id="A0A3N2PU77"/>
<dbReference type="Proteomes" id="UP000272025">
    <property type="component" value="Unassembled WGS sequence"/>
</dbReference>
<dbReference type="SUPFAM" id="SSF52096">
    <property type="entry name" value="ClpP/crotonase"/>
    <property type="match status" value="1"/>
</dbReference>